<dbReference type="Proteomes" id="UP000044071">
    <property type="component" value="Unassembled WGS sequence"/>
</dbReference>
<dbReference type="SUPFAM" id="SSF52518">
    <property type="entry name" value="Thiamin diphosphate-binding fold (THDP-binding)"/>
    <property type="match status" value="1"/>
</dbReference>
<keyword evidence="6" id="KW-1185">Reference proteome</keyword>
<organism evidence="5 6">
    <name type="scientific">Legionella massiliensis</name>
    <dbReference type="NCBI Taxonomy" id="1034943"/>
    <lineage>
        <taxon>Bacteria</taxon>
        <taxon>Pseudomonadati</taxon>
        <taxon>Pseudomonadota</taxon>
        <taxon>Gammaproteobacteria</taxon>
        <taxon>Legionellales</taxon>
        <taxon>Legionellaceae</taxon>
        <taxon>Legionella</taxon>
    </lineage>
</organism>
<accession>A0A078KT29</accession>
<dbReference type="AlphaFoldDB" id="A0A078KT29"/>
<dbReference type="InterPro" id="IPR029061">
    <property type="entry name" value="THDP-binding"/>
</dbReference>
<evidence type="ECO:0000256" key="3">
    <source>
        <dbReference type="ARBA" id="ARBA00023052"/>
    </source>
</evidence>
<dbReference type="InterPro" id="IPR009014">
    <property type="entry name" value="Transketo_C/PFOR_II"/>
</dbReference>
<dbReference type="STRING" id="1034943.BN59_00488"/>
<evidence type="ECO:0000313" key="5">
    <source>
        <dbReference type="EMBL" id="CDZ76221.1"/>
    </source>
</evidence>
<dbReference type="OrthoDB" id="8732661at2"/>
<sequence length="315" mass="34954">MRTTFIAKLIEYAKTDRNLMLVTGDLGYSVLEPFQQQYPEQFINAGIAEQNMTGVAAGLALSGKKVVTYSIANFPTIRCLEQIRNDVCYHNADVKVVSVGSGFAYGTQGYTHHGIEDIAVMRSLPHMRVFSPACPVETTWALEHLIKQSGPGYIRLAKQGEPALHKDLAKYKFPAILPLITGHRDTILSTGVITQHVYKWLQETKLPLNLYSVPVIKPLDLETLTEICEFSSSIYTVEEHQLDGGFGSAILEAIHSLRSNSQIERIPLVHRFGIEGKIQSDMTTEAFATQLINAMNTKYAAAKRTNLISDNLSLV</sequence>
<evidence type="ECO:0000259" key="4">
    <source>
        <dbReference type="SMART" id="SM00861"/>
    </source>
</evidence>
<evidence type="ECO:0000256" key="1">
    <source>
        <dbReference type="ARBA" id="ARBA00001964"/>
    </source>
</evidence>
<dbReference type="Pfam" id="PF02780">
    <property type="entry name" value="Transketolase_C"/>
    <property type="match status" value="1"/>
</dbReference>
<dbReference type="FunFam" id="3.40.50.970:FF:000129">
    <property type="entry name" value="Transketolase"/>
    <property type="match status" value="1"/>
</dbReference>
<keyword evidence="3" id="KW-0786">Thiamine pyrophosphate</keyword>
<dbReference type="Pfam" id="PF02779">
    <property type="entry name" value="Transket_pyr"/>
    <property type="match status" value="1"/>
</dbReference>
<comment type="similarity">
    <text evidence="2">Belongs to the transketolase family.</text>
</comment>
<reference evidence="5 6" key="1">
    <citation type="submission" date="2014-06" db="EMBL/GenBank/DDBJ databases">
        <authorList>
            <person name="Urmite Genomes Urmite Genomes"/>
        </authorList>
    </citation>
    <scope>NUCLEOTIDE SEQUENCE [LARGE SCALE GENOMIC DNA]</scope>
</reference>
<name>A0A078KT29_9GAMM</name>
<dbReference type="InterPro" id="IPR005475">
    <property type="entry name" value="Transketolase-like_Pyr-bd"/>
</dbReference>
<protein>
    <submittedName>
        <fullName evidence="5">1-deoxy-D-xylulose-5-phosphate synthase</fullName>
    </submittedName>
</protein>
<dbReference type="Gene3D" id="3.40.50.970">
    <property type="match status" value="1"/>
</dbReference>
<dbReference type="Gene3D" id="3.40.50.920">
    <property type="match status" value="1"/>
</dbReference>
<dbReference type="SUPFAM" id="SSF52922">
    <property type="entry name" value="TK C-terminal domain-like"/>
    <property type="match status" value="1"/>
</dbReference>
<evidence type="ECO:0000256" key="2">
    <source>
        <dbReference type="ARBA" id="ARBA00007131"/>
    </source>
</evidence>
<dbReference type="PANTHER" id="PTHR43825">
    <property type="entry name" value="PYRUVATE DEHYDROGENASE E1 COMPONENT"/>
    <property type="match status" value="1"/>
</dbReference>
<dbReference type="SMART" id="SM00861">
    <property type="entry name" value="Transket_pyr"/>
    <property type="match status" value="1"/>
</dbReference>
<proteinExistence type="inferred from homology"/>
<dbReference type="EMBL" id="CCSB01000001">
    <property type="protein sequence ID" value="CDZ76221.1"/>
    <property type="molecule type" value="Genomic_DNA"/>
</dbReference>
<dbReference type="InterPro" id="IPR051157">
    <property type="entry name" value="PDH/Transketolase"/>
</dbReference>
<dbReference type="eggNOG" id="COG3958">
    <property type="taxonomic scope" value="Bacteria"/>
</dbReference>
<evidence type="ECO:0000313" key="6">
    <source>
        <dbReference type="Proteomes" id="UP000044071"/>
    </source>
</evidence>
<dbReference type="PANTHER" id="PTHR43825:SF5">
    <property type="entry name" value="HYPOTHETICAL TRANSKETOLASE FAMILY PROTEIN"/>
    <property type="match status" value="1"/>
</dbReference>
<dbReference type="RefSeq" id="WP_052403088.1">
    <property type="nucleotide sequence ID" value="NZ_CCVW01000001.1"/>
</dbReference>
<feature type="domain" description="Transketolase-like pyrimidine-binding" evidence="4">
    <location>
        <begin position="1"/>
        <end position="163"/>
    </location>
</feature>
<dbReference type="InterPro" id="IPR033248">
    <property type="entry name" value="Transketolase_C"/>
</dbReference>
<dbReference type="CDD" id="cd07033">
    <property type="entry name" value="TPP_PYR_DXS_TK_like"/>
    <property type="match status" value="1"/>
</dbReference>
<comment type="cofactor">
    <cofactor evidence="1">
        <name>thiamine diphosphate</name>
        <dbReference type="ChEBI" id="CHEBI:58937"/>
    </cofactor>
</comment>
<gene>
    <name evidence="5" type="primary">dxs</name>
    <name evidence="5" type="ORF">BN59_00488</name>
</gene>